<dbReference type="VEuPathDB" id="VectorBase:RPRC009611"/>
<dbReference type="EMBL" id="ACPB03009684">
    <property type="status" value="NOT_ANNOTATED_CDS"/>
    <property type="molecule type" value="Genomic_DNA"/>
</dbReference>
<accession>T1HZZ1</accession>
<keyword evidence="2" id="KW-1185">Reference proteome</keyword>
<dbReference type="EnsemblMetazoa" id="RPRC009611-RA">
    <property type="protein sequence ID" value="RPRC009611-PA"/>
    <property type="gene ID" value="RPRC009611"/>
</dbReference>
<proteinExistence type="predicted"/>
<evidence type="ECO:0000313" key="1">
    <source>
        <dbReference type="EnsemblMetazoa" id="RPRC009611-PA"/>
    </source>
</evidence>
<sequence>MPFQWILKECFTLDITLSIEISATWDLLKNIWDLELRLRVVSQLRLASDKSIRIWYSNGGYHAIDALSLCTLCNLNAHETLEHFLIHCPLYSPIRNHYLERYVTGSVNDGQGLVSLLTVASEKQLDHLYYYVTGALKLRAFVINE</sequence>
<dbReference type="Proteomes" id="UP000015103">
    <property type="component" value="Unassembled WGS sequence"/>
</dbReference>
<dbReference type="InParanoid" id="T1HZZ1"/>
<evidence type="ECO:0008006" key="3">
    <source>
        <dbReference type="Google" id="ProtNLM"/>
    </source>
</evidence>
<organism evidence="1 2">
    <name type="scientific">Rhodnius prolixus</name>
    <name type="common">Triatomid bug</name>
    <dbReference type="NCBI Taxonomy" id="13249"/>
    <lineage>
        <taxon>Eukaryota</taxon>
        <taxon>Metazoa</taxon>
        <taxon>Ecdysozoa</taxon>
        <taxon>Arthropoda</taxon>
        <taxon>Hexapoda</taxon>
        <taxon>Insecta</taxon>
        <taxon>Pterygota</taxon>
        <taxon>Neoptera</taxon>
        <taxon>Paraneoptera</taxon>
        <taxon>Hemiptera</taxon>
        <taxon>Heteroptera</taxon>
        <taxon>Panheteroptera</taxon>
        <taxon>Cimicomorpha</taxon>
        <taxon>Reduviidae</taxon>
        <taxon>Triatominae</taxon>
        <taxon>Rhodnius</taxon>
    </lineage>
</organism>
<dbReference type="AlphaFoldDB" id="T1HZZ1"/>
<dbReference type="HOGENOM" id="CLU_1789253_0_0_1"/>
<name>T1HZZ1_RHOPR</name>
<evidence type="ECO:0000313" key="2">
    <source>
        <dbReference type="Proteomes" id="UP000015103"/>
    </source>
</evidence>
<reference evidence="1" key="1">
    <citation type="submission" date="2015-05" db="UniProtKB">
        <authorList>
            <consortium name="EnsemblMetazoa"/>
        </authorList>
    </citation>
    <scope>IDENTIFICATION</scope>
</reference>
<protein>
    <recommendedName>
        <fullName evidence="3">Reverse transcriptase zinc-binding domain-containing protein</fullName>
    </recommendedName>
</protein>